<gene>
    <name evidence="1" type="ORF">MRB53_012078</name>
</gene>
<evidence type="ECO:0000313" key="2">
    <source>
        <dbReference type="Proteomes" id="UP001234297"/>
    </source>
</evidence>
<dbReference type="Proteomes" id="UP001234297">
    <property type="component" value="Chromosome 3"/>
</dbReference>
<keyword evidence="2" id="KW-1185">Reference proteome</keyword>
<proteinExistence type="predicted"/>
<dbReference type="EMBL" id="CM056811">
    <property type="protein sequence ID" value="KAJ8637811.1"/>
    <property type="molecule type" value="Genomic_DNA"/>
</dbReference>
<evidence type="ECO:0000313" key="1">
    <source>
        <dbReference type="EMBL" id="KAJ8637811.1"/>
    </source>
</evidence>
<protein>
    <submittedName>
        <fullName evidence="1">Uncharacterized protein</fullName>
    </submittedName>
</protein>
<name>A0ACC2LWC5_PERAE</name>
<sequence>MQSLQSILEKVTRENKRAKMLRRYIVVEPVYQNSGQIAPLDVIIRLKEKYRFRVVLDESNSFGVLGSSGRGLSEHFGVPIEKIDIIAAAMGHALATDGGFCTGSVRVVGHQKKNLTITSFKTLCGALNANRLSSAGYVFSASLPPYVACAAITAIDVLEEHPSLLTKLKENVALLWKDAAPRDGGTHWANSKLMGQVQGLLTICLANCIYYFESFMILSHIDFVVLVVMFVRYSDIPGLSVTSNPLSPIVFLKLKNSTGSFEKDLKLLEDIVNHVLKEDSVLLISSIRSTLDK</sequence>
<comment type="caution">
    <text evidence="1">The sequence shown here is derived from an EMBL/GenBank/DDBJ whole genome shotgun (WGS) entry which is preliminary data.</text>
</comment>
<organism evidence="1 2">
    <name type="scientific">Persea americana</name>
    <name type="common">Avocado</name>
    <dbReference type="NCBI Taxonomy" id="3435"/>
    <lineage>
        <taxon>Eukaryota</taxon>
        <taxon>Viridiplantae</taxon>
        <taxon>Streptophyta</taxon>
        <taxon>Embryophyta</taxon>
        <taxon>Tracheophyta</taxon>
        <taxon>Spermatophyta</taxon>
        <taxon>Magnoliopsida</taxon>
        <taxon>Magnoliidae</taxon>
        <taxon>Laurales</taxon>
        <taxon>Lauraceae</taxon>
        <taxon>Persea</taxon>
    </lineage>
</organism>
<reference evidence="1 2" key="1">
    <citation type="journal article" date="2022" name="Hortic Res">
        <title>A haplotype resolved chromosomal level avocado genome allows analysis of novel avocado genes.</title>
        <authorList>
            <person name="Nath O."/>
            <person name="Fletcher S.J."/>
            <person name="Hayward A."/>
            <person name="Shaw L.M."/>
            <person name="Masouleh A.K."/>
            <person name="Furtado A."/>
            <person name="Henry R.J."/>
            <person name="Mitter N."/>
        </authorList>
    </citation>
    <scope>NUCLEOTIDE SEQUENCE [LARGE SCALE GENOMIC DNA]</scope>
    <source>
        <strain evidence="2">cv. Hass</strain>
    </source>
</reference>
<accession>A0ACC2LWC5</accession>